<name>A0A6A5V815_9PLEO</name>
<evidence type="ECO:0000256" key="2">
    <source>
        <dbReference type="SAM" id="MobiDB-lite"/>
    </source>
</evidence>
<dbReference type="OrthoDB" id="4186885at2759"/>
<gene>
    <name evidence="3" type="ORF">BU23DRAFT_368957</name>
</gene>
<protein>
    <submittedName>
        <fullName evidence="3">Uncharacterized protein</fullName>
    </submittedName>
</protein>
<feature type="non-terminal residue" evidence="3">
    <location>
        <position position="1"/>
    </location>
</feature>
<feature type="compositionally biased region" description="Low complexity" evidence="2">
    <location>
        <begin position="117"/>
        <end position="132"/>
    </location>
</feature>
<dbReference type="EMBL" id="ML976683">
    <property type="protein sequence ID" value="KAF1972988.1"/>
    <property type="molecule type" value="Genomic_DNA"/>
</dbReference>
<keyword evidence="1" id="KW-0175">Coiled coil</keyword>
<reference evidence="3" key="1">
    <citation type="journal article" date="2020" name="Stud. Mycol.">
        <title>101 Dothideomycetes genomes: a test case for predicting lifestyles and emergence of pathogens.</title>
        <authorList>
            <person name="Haridas S."/>
            <person name="Albert R."/>
            <person name="Binder M."/>
            <person name="Bloem J."/>
            <person name="Labutti K."/>
            <person name="Salamov A."/>
            <person name="Andreopoulos B."/>
            <person name="Baker S."/>
            <person name="Barry K."/>
            <person name="Bills G."/>
            <person name="Bluhm B."/>
            <person name="Cannon C."/>
            <person name="Castanera R."/>
            <person name="Culley D."/>
            <person name="Daum C."/>
            <person name="Ezra D."/>
            <person name="Gonzalez J."/>
            <person name="Henrissat B."/>
            <person name="Kuo A."/>
            <person name="Liang C."/>
            <person name="Lipzen A."/>
            <person name="Lutzoni F."/>
            <person name="Magnuson J."/>
            <person name="Mondo S."/>
            <person name="Nolan M."/>
            <person name="Ohm R."/>
            <person name="Pangilinan J."/>
            <person name="Park H.-J."/>
            <person name="Ramirez L."/>
            <person name="Alfaro M."/>
            <person name="Sun H."/>
            <person name="Tritt A."/>
            <person name="Yoshinaga Y."/>
            <person name="Zwiers L.-H."/>
            <person name="Turgeon B."/>
            <person name="Goodwin S."/>
            <person name="Spatafora J."/>
            <person name="Crous P."/>
            <person name="Grigoriev I."/>
        </authorList>
    </citation>
    <scope>NUCLEOTIDE SEQUENCE</scope>
    <source>
        <strain evidence="3">CBS 107.79</strain>
    </source>
</reference>
<feature type="non-terminal residue" evidence="3">
    <location>
        <position position="292"/>
    </location>
</feature>
<accession>A0A6A5V815</accession>
<keyword evidence="4" id="KW-1185">Reference proteome</keyword>
<organism evidence="3 4">
    <name type="scientific">Bimuria novae-zelandiae CBS 107.79</name>
    <dbReference type="NCBI Taxonomy" id="1447943"/>
    <lineage>
        <taxon>Eukaryota</taxon>
        <taxon>Fungi</taxon>
        <taxon>Dikarya</taxon>
        <taxon>Ascomycota</taxon>
        <taxon>Pezizomycotina</taxon>
        <taxon>Dothideomycetes</taxon>
        <taxon>Pleosporomycetidae</taxon>
        <taxon>Pleosporales</taxon>
        <taxon>Massarineae</taxon>
        <taxon>Didymosphaeriaceae</taxon>
        <taxon>Bimuria</taxon>
    </lineage>
</organism>
<dbReference type="Proteomes" id="UP000800036">
    <property type="component" value="Unassembled WGS sequence"/>
</dbReference>
<proteinExistence type="predicted"/>
<dbReference type="AlphaFoldDB" id="A0A6A5V815"/>
<evidence type="ECO:0000313" key="4">
    <source>
        <dbReference type="Proteomes" id="UP000800036"/>
    </source>
</evidence>
<evidence type="ECO:0000313" key="3">
    <source>
        <dbReference type="EMBL" id="KAF1972988.1"/>
    </source>
</evidence>
<feature type="region of interest" description="Disordered" evidence="2">
    <location>
        <begin position="112"/>
        <end position="132"/>
    </location>
</feature>
<evidence type="ECO:0000256" key="1">
    <source>
        <dbReference type="SAM" id="Coils"/>
    </source>
</evidence>
<feature type="coiled-coil region" evidence="1">
    <location>
        <begin position="252"/>
        <end position="286"/>
    </location>
</feature>
<sequence length="292" mass="32538">GPLESQLAALMSKVMQIESNNPVASVTPKEYADMKARLETLEDEKRTLAKRHEAIWALRDEDVANNIKIRGELARTRRELEAMIQLREEDLANVQAVRLKLADTTRQLDRMKAQCTGPSGRISPSRGGRPPSMFLERRDTTDLFAAAKAAALEQRALEMEKQNTELRNQIETLKGGAGVNDLNRVTAHQAWKDHVASLEAKLQAKDGEIAQLRAAKAAPAPAPVPSGGASMASGAVEWHRVEAIHEAHADYRERMGGKLQALRSEKESLQRKLDSKEDECHELEFKVKKLER</sequence>
<feature type="coiled-coil region" evidence="1">
    <location>
        <begin position="149"/>
        <end position="215"/>
    </location>
</feature>